<dbReference type="CDD" id="cd03784">
    <property type="entry name" value="GT1_Gtf-like"/>
    <property type="match status" value="1"/>
</dbReference>
<dbReference type="Proteomes" id="UP001177140">
    <property type="component" value="Unassembled WGS sequence"/>
</dbReference>
<sequence>MPYPGRGHINPMMNFCKLLATKFSVKEDIRITFVVTEEWLGFLGSETKSRLPPQIQLKSIPNVIPSELMRGLDHKGFFEAVQTKMEEPFEQILDQLQQDDDPSMVVTAILADTLLPWAVSVGNRRNIAMVSLWTTSPSLFSIVYHTDRSISLQLIDYIPGVAPIRLSDMPACFEAVSAVRNTRCLLLTTYHELEPRVTKTLMEILPVPVYTVGPSIPLPTTLVDDHAKMDTEDYYVEWLDSQPENSVLYVSFGSFLSASSDQMEEILGGLRQSGARYLLVSRGGKDNKMDNSRGIVVPWCDQLKVLCHPSVGGFWTHCGWNSTLEGIYAGIPLLTFPVGLDQFTNRKLIVDYWNIGMNVMKKDGAERLVTREDVSSTVRKFMNLDGDDEESKDMRTRASEFKKSCRQALTEGGSSTTNLDNFIRNILQYNLFF</sequence>
<comment type="similarity">
    <text evidence="1">Belongs to the UDP-glycosyltransferase family.</text>
</comment>
<dbReference type="Pfam" id="PF00201">
    <property type="entry name" value="UDPGT"/>
    <property type="match status" value="1"/>
</dbReference>
<proteinExistence type="inferred from homology"/>
<evidence type="ECO:0000313" key="3">
    <source>
        <dbReference type="EMBL" id="MCL7038199.1"/>
    </source>
</evidence>
<reference evidence="3" key="1">
    <citation type="submission" date="2022-03" db="EMBL/GenBank/DDBJ databases">
        <title>A functionally conserved STORR gene fusion in Papaver species that diverged 16.8 million years ago.</title>
        <authorList>
            <person name="Catania T."/>
        </authorList>
    </citation>
    <scope>NUCLEOTIDE SEQUENCE</scope>
    <source>
        <strain evidence="3">S-191538</strain>
    </source>
</reference>
<dbReference type="GO" id="GO:0080043">
    <property type="term" value="F:quercetin 3-O-glucosyltransferase activity"/>
    <property type="evidence" value="ECO:0007669"/>
    <property type="project" value="TreeGrafter"/>
</dbReference>
<dbReference type="Gene3D" id="3.40.50.2000">
    <property type="entry name" value="Glycogen Phosphorylase B"/>
    <property type="match status" value="2"/>
</dbReference>
<accession>A0AA41SEV3</accession>
<keyword evidence="2" id="KW-0808">Transferase</keyword>
<evidence type="ECO:0000256" key="1">
    <source>
        <dbReference type="ARBA" id="ARBA00009995"/>
    </source>
</evidence>
<dbReference type="FunFam" id="3.40.50.2000:FF:000138">
    <property type="entry name" value="Glycosyltransferase"/>
    <property type="match status" value="1"/>
</dbReference>
<dbReference type="GO" id="GO:0080044">
    <property type="term" value="F:quercetin 7-O-glucosyltransferase activity"/>
    <property type="evidence" value="ECO:0007669"/>
    <property type="project" value="TreeGrafter"/>
</dbReference>
<protein>
    <submittedName>
        <fullName evidence="3">Uncharacterized protein</fullName>
    </submittedName>
</protein>
<organism evidence="3 4">
    <name type="scientific">Papaver nudicaule</name>
    <name type="common">Iceland poppy</name>
    <dbReference type="NCBI Taxonomy" id="74823"/>
    <lineage>
        <taxon>Eukaryota</taxon>
        <taxon>Viridiplantae</taxon>
        <taxon>Streptophyta</taxon>
        <taxon>Embryophyta</taxon>
        <taxon>Tracheophyta</taxon>
        <taxon>Spermatophyta</taxon>
        <taxon>Magnoliopsida</taxon>
        <taxon>Ranunculales</taxon>
        <taxon>Papaveraceae</taxon>
        <taxon>Papaveroideae</taxon>
        <taxon>Papaver</taxon>
    </lineage>
</organism>
<dbReference type="InterPro" id="IPR002213">
    <property type="entry name" value="UDP_glucos_trans"/>
</dbReference>
<keyword evidence="4" id="KW-1185">Reference proteome</keyword>
<dbReference type="AlphaFoldDB" id="A0AA41SEV3"/>
<evidence type="ECO:0000256" key="2">
    <source>
        <dbReference type="ARBA" id="ARBA00022679"/>
    </source>
</evidence>
<name>A0AA41SEV3_PAPNU</name>
<dbReference type="PANTHER" id="PTHR11926:SF774">
    <property type="entry name" value="UDP-GLYCOSYLTRANSFERASE 85A1-RELATED"/>
    <property type="match status" value="1"/>
</dbReference>
<dbReference type="PANTHER" id="PTHR11926">
    <property type="entry name" value="GLUCOSYL/GLUCURONOSYL TRANSFERASES"/>
    <property type="match status" value="1"/>
</dbReference>
<evidence type="ECO:0000313" key="4">
    <source>
        <dbReference type="Proteomes" id="UP001177140"/>
    </source>
</evidence>
<comment type="caution">
    <text evidence="3">The sequence shown here is derived from an EMBL/GenBank/DDBJ whole genome shotgun (WGS) entry which is preliminary data.</text>
</comment>
<dbReference type="SUPFAM" id="SSF53756">
    <property type="entry name" value="UDP-Glycosyltransferase/glycogen phosphorylase"/>
    <property type="match status" value="1"/>
</dbReference>
<dbReference type="EMBL" id="JAJJMA010188062">
    <property type="protein sequence ID" value="MCL7038199.1"/>
    <property type="molecule type" value="Genomic_DNA"/>
</dbReference>
<gene>
    <name evidence="3" type="ORF">MKW94_005543</name>
</gene>